<dbReference type="RefSeq" id="WP_107847490.1">
    <property type="nucleotide sequence ID" value="NZ_CP049263.1"/>
</dbReference>
<reference evidence="1 2" key="2">
    <citation type="journal article" date="2020" name="Microb. Genom.">
        <title>Analysis of complete Campylobacter concisus genomes identifies genomospecies features, secretion systems and novel plasmids and their association with severe ulcerative colitis.</title>
        <authorList>
            <person name="Liu F."/>
            <person name="Chen S."/>
            <person name="Luu L.D.W."/>
            <person name="Lee S.A."/>
            <person name="Tay A.C.Y."/>
            <person name="Wu R."/>
            <person name="Riordan S.M."/>
            <person name="Lan R."/>
            <person name="Liu L."/>
            <person name="Zhang L."/>
        </authorList>
    </citation>
    <scope>NUCLEOTIDE SEQUENCE [LARGE SCALE GENOMIC DNA]</scope>
    <source>
        <strain evidence="1 2">H16O-S1</strain>
    </source>
</reference>
<proteinExistence type="predicted"/>
<reference evidence="1 2" key="1">
    <citation type="journal article" date="2018" name="Emerg. Microbes Infect.">
        <title>Genomic analysis of oral Campylobacter concisus strains identified a potential bacterial molecular marker associated with active Crohn's disease.</title>
        <authorList>
            <person name="Liu F."/>
            <person name="Ma R."/>
            <person name="Tay C.Y.A."/>
            <person name="Octavia S."/>
            <person name="Lan R."/>
            <person name="Chung H.K.L."/>
            <person name="Riordan S.M."/>
            <person name="Grimm M.C."/>
            <person name="Leong R.W."/>
            <person name="Tanaka M.M."/>
            <person name="Connor S."/>
            <person name="Zhang L."/>
        </authorList>
    </citation>
    <scope>NUCLEOTIDE SEQUENCE [LARGE SCALE GENOMIC DNA]</scope>
    <source>
        <strain evidence="1 2">H16O-S1</strain>
    </source>
</reference>
<dbReference type="AlphaFoldDB" id="A0A7S9RUJ2"/>
<dbReference type="Gene3D" id="3.20.20.370">
    <property type="entry name" value="Glycoside hydrolase/deacetylase"/>
    <property type="match status" value="1"/>
</dbReference>
<dbReference type="EMBL" id="CP049263">
    <property type="protein sequence ID" value="QPH98145.1"/>
    <property type="molecule type" value="Genomic_DNA"/>
</dbReference>
<evidence type="ECO:0000313" key="1">
    <source>
        <dbReference type="EMBL" id="QPH98145.1"/>
    </source>
</evidence>
<dbReference type="SUPFAM" id="SSF88713">
    <property type="entry name" value="Glycoside hydrolase/deacetylase"/>
    <property type="match status" value="1"/>
</dbReference>
<gene>
    <name evidence="1" type="ORF">CVS89_07800</name>
</gene>
<dbReference type="Proteomes" id="UP000594571">
    <property type="component" value="Chromosome"/>
</dbReference>
<sequence length="230" mass="26911">MNSDNLSLTFDLDWCNDEVLSYLLDKLIPNSVPATFFITHDTRLLHTIRKYDFFELGIHPNFNNGSSHGDNYKDVIDYCLNIVPEAISSRSHGLSISSNILIYMMERGIKIDSSILMPNINQMIKFNFEINGLKLIRCPYNWEDDYEFYQLNKKYSLQSIRNMTHKILDFHPIHIFLNSSTNESYIEYKKTGNILKNSLLGSESMLEDIIEAYSNKKINIYNLKSYMEIM</sequence>
<evidence type="ECO:0000313" key="2">
    <source>
        <dbReference type="Proteomes" id="UP000594571"/>
    </source>
</evidence>
<organism evidence="1 2">
    <name type="scientific">Campylobacter concisus</name>
    <dbReference type="NCBI Taxonomy" id="199"/>
    <lineage>
        <taxon>Bacteria</taxon>
        <taxon>Pseudomonadati</taxon>
        <taxon>Campylobacterota</taxon>
        <taxon>Epsilonproteobacteria</taxon>
        <taxon>Campylobacterales</taxon>
        <taxon>Campylobacteraceae</taxon>
        <taxon>Campylobacter</taxon>
    </lineage>
</organism>
<evidence type="ECO:0008006" key="3">
    <source>
        <dbReference type="Google" id="ProtNLM"/>
    </source>
</evidence>
<dbReference type="Pfam" id="PF22537">
    <property type="entry name" value="WbmS-like"/>
    <property type="match status" value="1"/>
</dbReference>
<dbReference type="InterPro" id="IPR011330">
    <property type="entry name" value="Glyco_hydro/deAcase_b/a-brl"/>
</dbReference>
<accession>A0A7S9RUJ2</accession>
<protein>
    <recommendedName>
        <fullName evidence="3">Polysaccharide deacetylase</fullName>
    </recommendedName>
</protein>
<name>A0A7S9RUJ2_9BACT</name>
<dbReference type="GO" id="GO:0005975">
    <property type="term" value="P:carbohydrate metabolic process"/>
    <property type="evidence" value="ECO:0007669"/>
    <property type="project" value="InterPro"/>
</dbReference>
<dbReference type="InterPro" id="IPR054492">
    <property type="entry name" value="WbmS-like"/>
</dbReference>